<keyword evidence="1" id="KW-0732">Signal</keyword>
<gene>
    <name evidence="2" type="ORF">TRSC58_07445</name>
</gene>
<evidence type="ECO:0008006" key="4">
    <source>
        <dbReference type="Google" id="ProtNLM"/>
    </source>
</evidence>
<dbReference type="VEuPathDB" id="TriTrypDB:TRSC58_07445"/>
<dbReference type="Proteomes" id="UP000031737">
    <property type="component" value="Unassembled WGS sequence"/>
</dbReference>
<name>A0A061IVA0_TRYRA</name>
<evidence type="ECO:0000313" key="2">
    <source>
        <dbReference type="EMBL" id="ESL04977.1"/>
    </source>
</evidence>
<keyword evidence="3" id="KW-1185">Reference proteome</keyword>
<evidence type="ECO:0000256" key="1">
    <source>
        <dbReference type="SAM" id="SignalP"/>
    </source>
</evidence>
<dbReference type="AlphaFoldDB" id="A0A061IVA0"/>
<feature type="chain" id="PRO_5001601342" description="Secreted protein" evidence="1">
    <location>
        <begin position="18"/>
        <end position="79"/>
    </location>
</feature>
<proteinExistence type="predicted"/>
<organism evidence="2 3">
    <name type="scientific">Trypanosoma rangeli SC58</name>
    <dbReference type="NCBI Taxonomy" id="429131"/>
    <lineage>
        <taxon>Eukaryota</taxon>
        <taxon>Discoba</taxon>
        <taxon>Euglenozoa</taxon>
        <taxon>Kinetoplastea</taxon>
        <taxon>Metakinetoplastina</taxon>
        <taxon>Trypanosomatida</taxon>
        <taxon>Trypanosomatidae</taxon>
        <taxon>Trypanosoma</taxon>
        <taxon>Herpetosoma</taxon>
    </lineage>
</organism>
<evidence type="ECO:0000313" key="3">
    <source>
        <dbReference type="Proteomes" id="UP000031737"/>
    </source>
</evidence>
<protein>
    <recommendedName>
        <fullName evidence="4">Secreted protein</fullName>
    </recommendedName>
</protein>
<dbReference type="EMBL" id="AUPL01007707">
    <property type="protein sequence ID" value="ESL04977.1"/>
    <property type="molecule type" value="Genomic_DNA"/>
</dbReference>
<sequence>MRPHVFLPFFYHSRSLAVSLCSVCVQAGVTYTRPTGAWQLMHHVASVQNEGSGGGLKVFAYTHKTKNNNTAYIYIPHRN</sequence>
<reference evidence="2 3" key="1">
    <citation type="submission" date="2013-07" db="EMBL/GenBank/DDBJ databases">
        <authorList>
            <person name="Stoco P.H."/>
            <person name="Wagner G."/>
            <person name="Gerber A."/>
            <person name="Zaha A."/>
            <person name="Thompson C."/>
            <person name="Bartholomeu D.C."/>
            <person name="Luckemeyer D.D."/>
            <person name="Bahia D."/>
            <person name="Loreto E."/>
            <person name="Prestes E.B."/>
            <person name="Lima F.M."/>
            <person name="Rodrigues-Luiz G."/>
            <person name="Vallejo G.A."/>
            <person name="Filho J.F."/>
            <person name="Monteiro K.M."/>
            <person name="Tyler K.M."/>
            <person name="de Almeida L.G."/>
            <person name="Ortiz M.F."/>
            <person name="Siervo M.A."/>
            <person name="de Moraes M.H."/>
            <person name="Cunha O.L."/>
            <person name="Mendonca-Neto R."/>
            <person name="Silva R."/>
            <person name="Teixeira S.M."/>
            <person name="Murta S.M."/>
            <person name="Sincero T.C."/>
            <person name="Mendes T.A."/>
            <person name="Urmenyi T.P."/>
            <person name="Silva V.G."/>
            <person name="da Rocha W.D."/>
            <person name="Andersson B."/>
            <person name="Romanha A.J."/>
            <person name="Steindel M."/>
            <person name="de Vasconcelos A.T."/>
            <person name="Grisard E.C."/>
        </authorList>
    </citation>
    <scope>NUCLEOTIDE SEQUENCE [LARGE SCALE GENOMIC DNA]</scope>
    <source>
        <strain evidence="2 3">SC58</strain>
    </source>
</reference>
<feature type="signal peptide" evidence="1">
    <location>
        <begin position="1"/>
        <end position="17"/>
    </location>
</feature>
<accession>A0A061IVA0</accession>
<comment type="caution">
    <text evidence="2">The sequence shown here is derived from an EMBL/GenBank/DDBJ whole genome shotgun (WGS) entry which is preliminary data.</text>
</comment>